<dbReference type="PANTHER" id="PTHR13748:SF59">
    <property type="entry name" value="COBW C-TERMINAL DOMAIN-CONTAINING PROTEIN"/>
    <property type="match status" value="1"/>
</dbReference>
<keyword evidence="2" id="KW-0378">Hydrolase</keyword>
<dbReference type="InterPro" id="IPR036627">
    <property type="entry name" value="CobW-likC_sf"/>
</dbReference>
<dbReference type="InterPro" id="IPR011629">
    <property type="entry name" value="CobW-like_C"/>
</dbReference>
<organism evidence="8 9">
    <name type="scientific">Agrobacterium rosae</name>
    <dbReference type="NCBI Taxonomy" id="1972867"/>
    <lineage>
        <taxon>Bacteria</taxon>
        <taxon>Pseudomonadati</taxon>
        <taxon>Pseudomonadota</taxon>
        <taxon>Alphaproteobacteria</taxon>
        <taxon>Hyphomicrobiales</taxon>
        <taxon>Rhizobiaceae</taxon>
        <taxon>Rhizobium/Agrobacterium group</taxon>
        <taxon>Agrobacterium</taxon>
    </lineage>
</organism>
<dbReference type="SMART" id="SM00833">
    <property type="entry name" value="CobW_C"/>
    <property type="match status" value="1"/>
</dbReference>
<dbReference type="SUPFAM" id="SSF52540">
    <property type="entry name" value="P-loop containing nucleoside triphosphate hydrolases"/>
    <property type="match status" value="1"/>
</dbReference>
<accession>A0A1R3U917</accession>
<dbReference type="GO" id="GO:0000166">
    <property type="term" value="F:nucleotide binding"/>
    <property type="evidence" value="ECO:0007669"/>
    <property type="project" value="UniProtKB-KW"/>
</dbReference>
<dbReference type="InterPro" id="IPR027417">
    <property type="entry name" value="P-loop_NTPase"/>
</dbReference>
<dbReference type="SUPFAM" id="SSF90002">
    <property type="entry name" value="Hypothetical protein YjiA, C-terminal domain"/>
    <property type="match status" value="1"/>
</dbReference>
<evidence type="ECO:0000259" key="7">
    <source>
        <dbReference type="SMART" id="SM00833"/>
    </source>
</evidence>
<keyword evidence="3" id="KW-0143">Chaperone</keyword>
<dbReference type="Pfam" id="PF02492">
    <property type="entry name" value="cobW"/>
    <property type="match status" value="1"/>
</dbReference>
<name>A0A1R3U917_9HYPH</name>
<sequence length="339" mass="38094">MLKGVDPVAVTVLTGYLGAGETTLLNRLLTEPHGRKYAVIVNKFGEVGIDNDLIVDSDEDVFEMNNGCICCTVSGDLIQIIEGLTRRRDRFDGILIETTGLADPAPVVQTFFVDEDVRSKTRLDSITTVVHTKYLLGEIEQAHEAQEQLAFADTIILNKIDLLNKAELAAVEVRIRRINPVASIVTAERYNVDVACLLDRRGFGIDRVLEVEPDFLVQEHDHDHDDHITSFSRTAREPMDPQRFLEWMKSTVGTFRLALLRMKGTISFADDNERFVVQAVHMILEGDNQRSWKDGEERITRLVFIGRNLPKDIITKGFLSCRVASAVGRNKKLSSNETI</sequence>
<evidence type="ECO:0000256" key="2">
    <source>
        <dbReference type="ARBA" id="ARBA00022801"/>
    </source>
</evidence>
<evidence type="ECO:0000256" key="6">
    <source>
        <dbReference type="ARBA" id="ARBA00049117"/>
    </source>
</evidence>
<feature type="domain" description="CobW C-terminal" evidence="7">
    <location>
        <begin position="228"/>
        <end position="322"/>
    </location>
</feature>
<dbReference type="CDD" id="cd03112">
    <property type="entry name" value="CobW-like"/>
    <property type="match status" value="1"/>
</dbReference>
<dbReference type="Gene3D" id="3.40.50.300">
    <property type="entry name" value="P-loop containing nucleotide triphosphate hydrolases"/>
    <property type="match status" value="1"/>
</dbReference>
<dbReference type="Pfam" id="PF07683">
    <property type="entry name" value="CobW_C"/>
    <property type="match status" value="1"/>
</dbReference>
<evidence type="ECO:0000256" key="3">
    <source>
        <dbReference type="ARBA" id="ARBA00023186"/>
    </source>
</evidence>
<evidence type="ECO:0000313" key="9">
    <source>
        <dbReference type="Proteomes" id="UP000187891"/>
    </source>
</evidence>
<keyword evidence="1" id="KW-0547">Nucleotide-binding</keyword>
<evidence type="ECO:0000256" key="5">
    <source>
        <dbReference type="ARBA" id="ARBA00045658"/>
    </source>
</evidence>
<dbReference type="Proteomes" id="UP000187891">
    <property type="component" value="Unassembled WGS sequence"/>
</dbReference>
<dbReference type="InterPro" id="IPR051316">
    <property type="entry name" value="Zinc-reg_GTPase_activator"/>
</dbReference>
<reference evidence="9" key="1">
    <citation type="submission" date="2016-10" db="EMBL/GenBank/DDBJ databases">
        <authorList>
            <person name="Wibberg D."/>
        </authorList>
    </citation>
    <scope>NUCLEOTIDE SEQUENCE [LARGE SCALE GENOMIC DNA]</scope>
</reference>
<dbReference type="InterPro" id="IPR003495">
    <property type="entry name" value="CobW/HypB/UreG_nucleotide-bd"/>
</dbReference>
<evidence type="ECO:0000256" key="4">
    <source>
        <dbReference type="ARBA" id="ARBA00034320"/>
    </source>
</evidence>
<dbReference type="Gene3D" id="3.30.1220.10">
    <property type="entry name" value="CobW-like, C-terminal domain"/>
    <property type="match status" value="1"/>
</dbReference>
<proteinExistence type="inferred from homology"/>
<gene>
    <name evidence="8" type="primary">yjiA_4</name>
    <name evidence="8" type="ORF">DSM25559_5047</name>
</gene>
<dbReference type="STRING" id="1907666.DSM25559_5047"/>
<dbReference type="GO" id="GO:0016787">
    <property type="term" value="F:hydrolase activity"/>
    <property type="evidence" value="ECO:0007669"/>
    <property type="project" value="UniProtKB-KW"/>
</dbReference>
<evidence type="ECO:0000313" key="8">
    <source>
        <dbReference type="EMBL" id="SCX35601.1"/>
    </source>
</evidence>
<protein>
    <submittedName>
        <fullName evidence="8">Putative GTP-binding protein YjiA</fullName>
    </submittedName>
</protein>
<dbReference type="AlphaFoldDB" id="A0A1R3U917"/>
<dbReference type="PANTHER" id="PTHR13748">
    <property type="entry name" value="COBW-RELATED"/>
    <property type="match status" value="1"/>
</dbReference>
<dbReference type="RefSeq" id="WP_077122986.1">
    <property type="nucleotide sequence ID" value="NZ_FMUE01000022.1"/>
</dbReference>
<dbReference type="EMBL" id="FMUE01000022">
    <property type="protein sequence ID" value="SCX35601.1"/>
    <property type="molecule type" value="Genomic_DNA"/>
</dbReference>
<comment type="similarity">
    <text evidence="4">Belongs to the SIMIBI class G3E GTPase family. ZNG1 subfamily.</text>
</comment>
<evidence type="ECO:0000256" key="1">
    <source>
        <dbReference type="ARBA" id="ARBA00022741"/>
    </source>
</evidence>
<comment type="catalytic activity">
    <reaction evidence="6">
        <text>GTP + H2O = GDP + phosphate + H(+)</text>
        <dbReference type="Rhea" id="RHEA:19669"/>
        <dbReference type="ChEBI" id="CHEBI:15377"/>
        <dbReference type="ChEBI" id="CHEBI:15378"/>
        <dbReference type="ChEBI" id="CHEBI:37565"/>
        <dbReference type="ChEBI" id="CHEBI:43474"/>
        <dbReference type="ChEBI" id="CHEBI:58189"/>
    </reaction>
    <physiologicalReaction direction="left-to-right" evidence="6">
        <dbReference type="Rhea" id="RHEA:19670"/>
    </physiologicalReaction>
</comment>
<comment type="function">
    <text evidence="5">Zinc chaperone that directly transfers zinc cofactor to target proteins, thereby activating them. Zinc is transferred from the CXCC motif in the GTPase domain to the zinc binding site in target proteins in a process requiring GTP hydrolysis.</text>
</comment>